<dbReference type="InterPro" id="IPR002569">
    <property type="entry name" value="Met_Sox_Rdtase_MsrA_dom"/>
</dbReference>
<gene>
    <name evidence="4" type="primary">msrA</name>
    <name evidence="6" type="ORF">KS2013_1988</name>
</gene>
<dbReference type="EMBL" id="CP012418">
    <property type="protein sequence ID" value="AOE50697.1"/>
    <property type="molecule type" value="Genomic_DNA"/>
</dbReference>
<evidence type="ECO:0000313" key="6">
    <source>
        <dbReference type="EMBL" id="AOE50697.1"/>
    </source>
</evidence>
<name>A0A1B3BDD6_9GAMM</name>
<comment type="similarity">
    <text evidence="4">Belongs to the MsrA Met sulfoxide reductase family.</text>
</comment>
<dbReference type="Proteomes" id="UP000094147">
    <property type="component" value="Chromosome"/>
</dbReference>
<dbReference type="PANTHER" id="PTHR43774">
    <property type="entry name" value="PEPTIDE METHIONINE SULFOXIDE REDUCTASE"/>
    <property type="match status" value="1"/>
</dbReference>
<dbReference type="NCBIfam" id="TIGR00401">
    <property type="entry name" value="msrA"/>
    <property type="match status" value="1"/>
</dbReference>
<feature type="domain" description="Peptide methionine sulphoxide reductase MsrA" evidence="5">
    <location>
        <begin position="3"/>
        <end position="153"/>
    </location>
</feature>
<dbReference type="Gene3D" id="3.30.1060.10">
    <property type="entry name" value="Peptide methionine sulphoxide reductase MsrA"/>
    <property type="match status" value="1"/>
</dbReference>
<organism evidence="6 7">
    <name type="scientific">Kangiella sediminilitoris</name>
    <dbReference type="NCBI Taxonomy" id="1144748"/>
    <lineage>
        <taxon>Bacteria</taxon>
        <taxon>Pseudomonadati</taxon>
        <taxon>Pseudomonadota</taxon>
        <taxon>Gammaproteobacteria</taxon>
        <taxon>Kangiellales</taxon>
        <taxon>Kangiellaceae</taxon>
        <taxon>Kangiella</taxon>
    </lineage>
</organism>
<dbReference type="PANTHER" id="PTHR43774:SF1">
    <property type="entry name" value="PEPTIDE METHIONINE SULFOXIDE REDUCTASE MSRA 2"/>
    <property type="match status" value="1"/>
</dbReference>
<dbReference type="EC" id="1.8.4.11" evidence="4"/>
<dbReference type="GO" id="GO:0033744">
    <property type="term" value="F:L-methionine:thioredoxin-disulfide S-oxidoreductase activity"/>
    <property type="evidence" value="ECO:0007669"/>
    <property type="project" value="RHEA"/>
</dbReference>
<dbReference type="RefSeq" id="WP_068993326.1">
    <property type="nucleotide sequence ID" value="NZ_CP012418.1"/>
</dbReference>
<comment type="catalytic activity">
    <reaction evidence="2 4">
        <text>L-methionyl-[protein] + [thioredoxin]-disulfide + H2O = L-methionyl-(S)-S-oxide-[protein] + [thioredoxin]-dithiol</text>
        <dbReference type="Rhea" id="RHEA:14217"/>
        <dbReference type="Rhea" id="RHEA-COMP:10698"/>
        <dbReference type="Rhea" id="RHEA-COMP:10700"/>
        <dbReference type="Rhea" id="RHEA-COMP:12313"/>
        <dbReference type="Rhea" id="RHEA-COMP:12315"/>
        <dbReference type="ChEBI" id="CHEBI:15377"/>
        <dbReference type="ChEBI" id="CHEBI:16044"/>
        <dbReference type="ChEBI" id="CHEBI:29950"/>
        <dbReference type="ChEBI" id="CHEBI:44120"/>
        <dbReference type="ChEBI" id="CHEBI:50058"/>
        <dbReference type="EC" id="1.8.4.11"/>
    </reaction>
</comment>
<keyword evidence="1 4" id="KW-0560">Oxidoreductase</keyword>
<keyword evidence="7" id="KW-1185">Reference proteome</keyword>
<proteinExistence type="inferred from homology"/>
<evidence type="ECO:0000256" key="3">
    <source>
        <dbReference type="ARBA" id="ARBA00048782"/>
    </source>
</evidence>
<dbReference type="PATRIC" id="fig|1144748.3.peg.2007"/>
<dbReference type="STRING" id="1144748.KS2013_1988"/>
<evidence type="ECO:0000256" key="2">
    <source>
        <dbReference type="ARBA" id="ARBA00047806"/>
    </source>
</evidence>
<dbReference type="KEGG" id="ksd:KS2013_1988"/>
<dbReference type="SUPFAM" id="SSF55068">
    <property type="entry name" value="Peptide methionine sulfoxide reductase"/>
    <property type="match status" value="1"/>
</dbReference>
<dbReference type="HAMAP" id="MF_01401">
    <property type="entry name" value="MsrA"/>
    <property type="match status" value="1"/>
</dbReference>
<dbReference type="Pfam" id="PF01625">
    <property type="entry name" value="PMSR"/>
    <property type="match status" value="1"/>
</dbReference>
<evidence type="ECO:0000259" key="5">
    <source>
        <dbReference type="Pfam" id="PF01625"/>
    </source>
</evidence>
<evidence type="ECO:0000256" key="1">
    <source>
        <dbReference type="ARBA" id="ARBA00023002"/>
    </source>
</evidence>
<comment type="catalytic activity">
    <reaction evidence="3 4">
        <text>[thioredoxin]-disulfide + L-methionine + H2O = L-methionine (S)-S-oxide + [thioredoxin]-dithiol</text>
        <dbReference type="Rhea" id="RHEA:19993"/>
        <dbReference type="Rhea" id="RHEA-COMP:10698"/>
        <dbReference type="Rhea" id="RHEA-COMP:10700"/>
        <dbReference type="ChEBI" id="CHEBI:15377"/>
        <dbReference type="ChEBI" id="CHEBI:29950"/>
        <dbReference type="ChEBI" id="CHEBI:50058"/>
        <dbReference type="ChEBI" id="CHEBI:57844"/>
        <dbReference type="ChEBI" id="CHEBI:58772"/>
        <dbReference type="EC" id="1.8.4.11"/>
    </reaction>
</comment>
<reference evidence="7" key="1">
    <citation type="submission" date="2015-08" db="EMBL/GenBank/DDBJ databases">
        <authorList>
            <person name="Kim K.M."/>
        </authorList>
    </citation>
    <scope>NUCLEOTIDE SEQUENCE [LARGE SCALE GENOMIC DNA]</scope>
    <source>
        <strain evidence="7">KCTC 23892</strain>
    </source>
</reference>
<dbReference type="GO" id="GO:0008113">
    <property type="term" value="F:peptide-methionine (S)-S-oxide reductase activity"/>
    <property type="evidence" value="ECO:0007669"/>
    <property type="project" value="UniProtKB-UniRule"/>
</dbReference>
<dbReference type="InterPro" id="IPR036509">
    <property type="entry name" value="Met_Sox_Rdtase_MsrA_sf"/>
</dbReference>
<evidence type="ECO:0000313" key="7">
    <source>
        <dbReference type="Proteomes" id="UP000094147"/>
    </source>
</evidence>
<evidence type="ECO:0000256" key="4">
    <source>
        <dbReference type="HAMAP-Rule" id="MF_01401"/>
    </source>
</evidence>
<comment type="function">
    <text evidence="4">Has an important function as a repair enzyme for proteins that have been inactivated by oxidation. Catalyzes the reversible oxidation-reduction of methionine sulfoxide in proteins to methionine.</text>
</comment>
<sequence length="173" mass="19614">MRQAILGGGCFWCIEAVMQRLKGVHSVVSGYAGGDSTNPTYREVCSGESGHAEVVKVTFDDNLVTYKDLLEVFFTTHDPTQVDGQGADIGTQYRSIIMYSDEEQRKVAEAVINDVGKLYEKRLATELVPVEHFYPAEDYHQDYYEHNGMQPYCMAVIEPKLQKLRQKHSDKLK</sequence>
<protein>
    <recommendedName>
        <fullName evidence="4">Peptide methionine sulfoxide reductase MsrA</fullName>
        <shortName evidence="4">Protein-methionine-S-oxide reductase</shortName>
        <ecNumber evidence="4">1.8.4.11</ecNumber>
    </recommendedName>
    <alternativeName>
        <fullName evidence="4">Peptide-methionine (S)-S-oxide reductase</fullName>
        <shortName evidence="4">Peptide Met(O) reductase</shortName>
    </alternativeName>
</protein>
<dbReference type="AlphaFoldDB" id="A0A1B3BDD6"/>
<accession>A0A1B3BDD6</accession>
<dbReference type="OrthoDB" id="4174719at2"/>
<feature type="active site" evidence="4">
    <location>
        <position position="10"/>
    </location>
</feature>